<sequence>MTNGIISSLIKDIEENNNEIRAEQYAMVNVRPNEKILAMIEVMMKISGKNYSSLFTEIISLELADIAASNIEYAEPILNAAEQVFNKEDHYFLQQDCALSILKDEGYIKIYEYNPFHSI</sequence>
<dbReference type="RefSeq" id="WP_028490056.1">
    <property type="nucleotide sequence ID" value="NZ_CP133218.1"/>
</dbReference>
<accession>A0ABY9MV81</accession>
<keyword evidence="2" id="KW-1185">Reference proteome</keyword>
<proteinExistence type="predicted"/>
<protein>
    <submittedName>
        <fullName evidence="1">Uncharacterized protein</fullName>
    </submittedName>
</protein>
<reference evidence="1 2" key="1">
    <citation type="submission" date="2023-08" db="EMBL/GenBank/DDBJ databases">
        <title>New molecular markers tilS and rpoB for phylogenetic and monitoring studies of the genus Thiothrix biodiversity.</title>
        <authorList>
            <person name="Ravin N.V."/>
            <person name="Smolyakov D."/>
            <person name="Markov N.D."/>
            <person name="Beletsky A.V."/>
            <person name="Mardanov A.V."/>
            <person name="Rudenko T.S."/>
            <person name="Grabovich M.Y."/>
        </authorList>
    </citation>
    <scope>NUCLEOTIDE SEQUENCE [LARGE SCALE GENOMIC DNA]</scope>
    <source>
        <strain evidence="1 2">MK1</strain>
    </source>
</reference>
<dbReference type="Proteomes" id="UP001236657">
    <property type="component" value="Chromosome"/>
</dbReference>
<evidence type="ECO:0000313" key="2">
    <source>
        <dbReference type="Proteomes" id="UP001236657"/>
    </source>
</evidence>
<name>A0ABY9MV81_9GAMM</name>
<evidence type="ECO:0000313" key="1">
    <source>
        <dbReference type="EMBL" id="WML92091.1"/>
    </source>
</evidence>
<dbReference type="EMBL" id="CP133218">
    <property type="protein sequence ID" value="WML92091.1"/>
    <property type="molecule type" value="Genomic_DNA"/>
</dbReference>
<gene>
    <name evidence="1" type="ORF">RCF98_07040</name>
</gene>
<organism evidence="1 2">
    <name type="scientific">Thiothrix lacustris</name>
    <dbReference type="NCBI Taxonomy" id="525917"/>
    <lineage>
        <taxon>Bacteria</taxon>
        <taxon>Pseudomonadati</taxon>
        <taxon>Pseudomonadota</taxon>
        <taxon>Gammaproteobacteria</taxon>
        <taxon>Thiotrichales</taxon>
        <taxon>Thiotrichaceae</taxon>
        <taxon>Thiothrix</taxon>
    </lineage>
</organism>